<evidence type="ECO:0000256" key="3">
    <source>
        <dbReference type="ARBA" id="ARBA00022679"/>
    </source>
</evidence>
<keyword evidence="7" id="KW-1185">Reference proteome</keyword>
<comment type="similarity">
    <text evidence="1 4">Belongs to the UDP-glycosyltransferase family.</text>
</comment>
<dbReference type="InterPro" id="IPR002213">
    <property type="entry name" value="UDP_glucos_trans"/>
</dbReference>
<dbReference type="CDD" id="cd03784">
    <property type="entry name" value="GT1_Gtf-like"/>
    <property type="match status" value="1"/>
</dbReference>
<dbReference type="FunFam" id="3.40.50.2000:FF:000047">
    <property type="entry name" value="Glycosyltransferase"/>
    <property type="match status" value="1"/>
</dbReference>
<accession>A0AAD7Q8J7</accession>
<dbReference type="PANTHER" id="PTHR48047">
    <property type="entry name" value="GLYCOSYLTRANSFERASE"/>
    <property type="match status" value="1"/>
</dbReference>
<dbReference type="GO" id="GO:0035251">
    <property type="term" value="F:UDP-glucosyltransferase activity"/>
    <property type="evidence" value="ECO:0007669"/>
    <property type="project" value="TreeGrafter"/>
</dbReference>
<comment type="caution">
    <text evidence="6">The sequence shown here is derived from an EMBL/GenBank/DDBJ whole genome shotgun (WGS) entry which is preliminary data.</text>
</comment>
<reference evidence="6" key="1">
    <citation type="journal article" date="2023" name="Science">
        <title>Elucidation of the pathway for biosynthesis of saponin adjuvants from the soapbark tree.</title>
        <authorList>
            <person name="Reed J."/>
            <person name="Orme A."/>
            <person name="El-Demerdash A."/>
            <person name="Owen C."/>
            <person name="Martin L.B.B."/>
            <person name="Misra R.C."/>
            <person name="Kikuchi S."/>
            <person name="Rejzek M."/>
            <person name="Martin A.C."/>
            <person name="Harkess A."/>
            <person name="Leebens-Mack J."/>
            <person name="Louveau T."/>
            <person name="Stephenson M.J."/>
            <person name="Osbourn A."/>
        </authorList>
    </citation>
    <scope>NUCLEOTIDE SEQUENCE</scope>
    <source>
        <strain evidence="6">S10</strain>
    </source>
</reference>
<keyword evidence="3 4" id="KW-0808">Transferase</keyword>
<dbReference type="PROSITE" id="PS00375">
    <property type="entry name" value="UDPGT"/>
    <property type="match status" value="1"/>
</dbReference>
<dbReference type="SUPFAM" id="SSF53756">
    <property type="entry name" value="UDP-Glycosyltransferase/glycogen phosphorylase"/>
    <property type="match status" value="1"/>
</dbReference>
<dbReference type="AlphaFoldDB" id="A0AAD7Q8J7"/>
<evidence type="ECO:0000313" key="6">
    <source>
        <dbReference type="EMBL" id="KAJ7976841.1"/>
    </source>
</evidence>
<proteinExistence type="inferred from homology"/>
<evidence type="ECO:0000313" key="7">
    <source>
        <dbReference type="Proteomes" id="UP001163823"/>
    </source>
</evidence>
<evidence type="ECO:0000256" key="5">
    <source>
        <dbReference type="RuleBase" id="RU362057"/>
    </source>
</evidence>
<evidence type="ECO:0000256" key="4">
    <source>
        <dbReference type="RuleBase" id="RU003718"/>
    </source>
</evidence>
<dbReference type="Proteomes" id="UP001163823">
    <property type="component" value="Chromosome 3"/>
</dbReference>
<name>A0AAD7Q8J7_QUISA</name>
<dbReference type="Pfam" id="PF00201">
    <property type="entry name" value="UDPGT"/>
    <property type="match status" value="1"/>
</dbReference>
<sequence>MDAQPNPLHFVIFPHLASGHLIPMVDIARLLAQRGAIITIFITAQNAARFENVLARAVSSGLSIHLVLVPVAFEEAGLPQGYDNFDMLPSFDMQFKLFTAIKLMQNPAEKLFAALKLKPDCIISDVCVPWTIEIARKNHIPRISFHAISSFCQLTSYNLGISKVPKNPTSEPSVQLVMPEIPDQVEIITEVQTQAQLDQKLMHYYIQMKVADVNSYGVIVNSFEELEEAYVKDYKKVRKVWCIGPVSLCNKSESDKAERGKKSSIDEHQCLEWLNLQQETSVVYACLGSQSILLPSKLIELALGLETSNRPFIWVIRGGKSTLEELEKWITRNGFEEKIKGRGLLIRGWAPQVLILSHPSIGGFLTHCGWNSILEGISAGVPLITWPVFADQFFNAKHVTQVLKIGVRIWEDEPAWGQEEKIVVKKEDIKSAIEKVIDEGEESEARRKRVRQLGDMANHAVEEGGSSHVNLSLFIQDIMQQPK</sequence>
<gene>
    <name evidence="6" type="ORF">O6P43_006562</name>
</gene>
<evidence type="ECO:0000256" key="1">
    <source>
        <dbReference type="ARBA" id="ARBA00009995"/>
    </source>
</evidence>
<dbReference type="EMBL" id="JARAOO010000003">
    <property type="protein sequence ID" value="KAJ7976841.1"/>
    <property type="molecule type" value="Genomic_DNA"/>
</dbReference>
<dbReference type="KEGG" id="qsa:O6P43_006562"/>
<evidence type="ECO:0000256" key="2">
    <source>
        <dbReference type="ARBA" id="ARBA00022676"/>
    </source>
</evidence>
<dbReference type="Gene3D" id="3.40.50.2000">
    <property type="entry name" value="Glycogen Phosphorylase B"/>
    <property type="match status" value="2"/>
</dbReference>
<organism evidence="6 7">
    <name type="scientific">Quillaja saponaria</name>
    <name type="common">Soap bark tree</name>
    <dbReference type="NCBI Taxonomy" id="32244"/>
    <lineage>
        <taxon>Eukaryota</taxon>
        <taxon>Viridiplantae</taxon>
        <taxon>Streptophyta</taxon>
        <taxon>Embryophyta</taxon>
        <taxon>Tracheophyta</taxon>
        <taxon>Spermatophyta</taxon>
        <taxon>Magnoliopsida</taxon>
        <taxon>eudicotyledons</taxon>
        <taxon>Gunneridae</taxon>
        <taxon>Pentapetalae</taxon>
        <taxon>rosids</taxon>
        <taxon>fabids</taxon>
        <taxon>Fabales</taxon>
        <taxon>Quillajaceae</taxon>
        <taxon>Quillaja</taxon>
    </lineage>
</organism>
<dbReference type="InterPro" id="IPR035595">
    <property type="entry name" value="UDP_glycos_trans_CS"/>
</dbReference>
<protein>
    <recommendedName>
        <fullName evidence="5">Glycosyltransferase</fullName>
        <ecNumber evidence="5">2.4.1.-</ecNumber>
    </recommendedName>
</protein>
<dbReference type="PANTHER" id="PTHR48047:SF229">
    <property type="entry name" value="UDP-GLYCOSYLTRANSFERASE 73C3-RELATED"/>
    <property type="match status" value="1"/>
</dbReference>
<dbReference type="FunFam" id="3.40.50.2000:FF:000071">
    <property type="entry name" value="Glycosyltransferase"/>
    <property type="match status" value="1"/>
</dbReference>
<keyword evidence="2 4" id="KW-0328">Glycosyltransferase</keyword>
<dbReference type="EC" id="2.4.1.-" evidence="5"/>